<reference evidence="1" key="1">
    <citation type="submission" date="2019-08" db="EMBL/GenBank/DDBJ databases">
        <authorList>
            <person name="Kucharzyk K."/>
            <person name="Murdoch R.W."/>
            <person name="Higgins S."/>
            <person name="Loffler F."/>
        </authorList>
    </citation>
    <scope>NUCLEOTIDE SEQUENCE</scope>
</reference>
<organism evidence="1">
    <name type="scientific">bioreactor metagenome</name>
    <dbReference type="NCBI Taxonomy" id="1076179"/>
    <lineage>
        <taxon>unclassified sequences</taxon>
        <taxon>metagenomes</taxon>
        <taxon>ecological metagenomes</taxon>
    </lineage>
</organism>
<comment type="caution">
    <text evidence="1">The sequence shown here is derived from an EMBL/GenBank/DDBJ whole genome shotgun (WGS) entry which is preliminary data.</text>
</comment>
<accession>A0A644YPK0</accession>
<gene>
    <name evidence="1" type="ORF">SDC9_76332</name>
</gene>
<dbReference type="SUPFAM" id="SSF55729">
    <property type="entry name" value="Acyl-CoA N-acyltransferases (Nat)"/>
    <property type="match status" value="1"/>
</dbReference>
<proteinExistence type="predicted"/>
<dbReference type="EMBL" id="VSSQ01005609">
    <property type="protein sequence ID" value="MPM29791.1"/>
    <property type="molecule type" value="Genomic_DNA"/>
</dbReference>
<protein>
    <recommendedName>
        <fullName evidence="2">N-acetyltransferase domain-containing protein</fullName>
    </recommendedName>
</protein>
<dbReference type="AlphaFoldDB" id="A0A644YPK0"/>
<evidence type="ECO:0000313" key="1">
    <source>
        <dbReference type="EMBL" id="MPM29791.1"/>
    </source>
</evidence>
<name>A0A644YPK0_9ZZZZ</name>
<evidence type="ECO:0008006" key="2">
    <source>
        <dbReference type="Google" id="ProtNLM"/>
    </source>
</evidence>
<dbReference type="Gene3D" id="3.40.630.30">
    <property type="match status" value="1"/>
</dbReference>
<dbReference type="InterPro" id="IPR016181">
    <property type="entry name" value="Acyl_CoA_acyltransferase"/>
</dbReference>
<sequence length="344" mass="39525">MCQISKSDNIARDISSPFTYICKMYSYQISEFKEEDLKDVFFDSLREDYVSFDVWFRKKIALQEKAYIYRDQDGIQAFLYIKNNEKEAVGDLTDTPRMKIGTIKICDSSKGNRLGEGALGIALWEWQKSNLDQIYLTVFRKHDSLIKLLKDFGFREGGTKENELVLYKDKNNMTYDSSKASFPYLDPSFSRGGYIPIDAEYHDSLFPYSELKNVSSLAEAAVAASNGVTKIYIATPREKIDYVPGDIIFIYRRSDVENGRTYKSAVTSFCSLVSCIPIKEENNKKMSLEKFLASVGNKSVLTEERLKELYRSRKNLYALTMLYNGFFGCGNNVNHYTLNENSLM</sequence>